<evidence type="ECO:0000256" key="1">
    <source>
        <dbReference type="ARBA" id="ARBA00010947"/>
    </source>
</evidence>
<dbReference type="Pfam" id="PF09663">
    <property type="entry name" value="Amido_AtzD_TrzD"/>
    <property type="match status" value="1"/>
</dbReference>
<comment type="caution">
    <text evidence="4">The sequence shown here is derived from an EMBL/GenBank/DDBJ whole genome shotgun (WGS) entry which is preliminary data.</text>
</comment>
<dbReference type="KEGG" id="axe:P40_03495"/>
<gene>
    <name evidence="4" type="ORF">LZG35_01615</name>
</gene>
<dbReference type="InterPro" id="IPR014086">
    <property type="entry name" value="AtzD/Barbiturase"/>
</dbReference>
<comment type="function">
    <text evidence="3">Responsible for the hydrolysis of cyanuric acid, an intermediate formed during catabolism of s-triazine based compounds in herbicides such as atrazine and polymers such as melamine. Catalyzes the hydrolytic opening of the s-triazine ring of cyanuric acid (2,4,6-trihydroxy-s-triazine) to yield carbon dioxide and carboxybiuret, which spontaneously decarboxylates to biuret.</text>
</comment>
<accession>A0A9Q3ZD86</accession>
<feature type="binding site" evidence="3">
    <location>
        <position position="343"/>
    </location>
    <ligand>
        <name>Mg(2+)</name>
        <dbReference type="ChEBI" id="CHEBI:18420"/>
        <note>structural</note>
    </ligand>
</feature>
<feature type="binding site" evidence="3">
    <location>
        <begin position="82"/>
        <end position="83"/>
    </location>
    <ligand>
        <name>substrate</name>
    </ligand>
</feature>
<dbReference type="EMBL" id="JAJVKT010000001">
    <property type="protein sequence ID" value="MCE7507316.1"/>
    <property type="molecule type" value="Genomic_DNA"/>
</dbReference>
<name>A0A9Q3ZD86_9GAMM</name>
<evidence type="ECO:0000256" key="2">
    <source>
        <dbReference type="ARBA" id="ARBA00022801"/>
    </source>
</evidence>
<feature type="active site" evidence="3">
    <location>
        <position position="159"/>
    </location>
</feature>
<reference evidence="4" key="1">
    <citation type="submission" date="2022-01" db="EMBL/GenBank/DDBJ databases">
        <authorList>
            <person name="Karlyshev A.V."/>
            <person name="Jaspars M."/>
        </authorList>
    </citation>
    <scope>NUCLEOTIDE SEQUENCE</scope>
    <source>
        <strain evidence="4">AGSA3-2</strain>
    </source>
</reference>
<comment type="domain">
    <text evidence="3">The monomer structure is formed from three repeating units (RUs) that share the same structure as one another. The monomer, the active site and substrate all possess threefold rotational symmetry, to the extent that the active site possesses three potential Ser-Lys catalytic dyads. It is possible that any or all of the three active-site serines may act as nucleophile (albeit only one can do so per catalytic cycle).</text>
</comment>
<feature type="binding site" evidence="3">
    <location>
        <position position="318"/>
    </location>
    <ligand>
        <name>substrate</name>
    </ligand>
</feature>
<dbReference type="AlphaFoldDB" id="A0A9Q3ZD86"/>
<dbReference type="InterPro" id="IPR043008">
    <property type="entry name" value="AtzD/Barbiturase_RUA"/>
</dbReference>
<keyword evidence="3" id="KW-0479">Metal-binding</keyword>
<evidence type="ECO:0000313" key="4">
    <source>
        <dbReference type="EMBL" id="MCE7507316.1"/>
    </source>
</evidence>
<comment type="activity regulation">
    <text evidence="3">Inhibited by barbituric acid.</text>
</comment>
<evidence type="ECO:0000256" key="3">
    <source>
        <dbReference type="HAMAP-Rule" id="MF_01989"/>
    </source>
</evidence>
<comment type="pathway">
    <text evidence="3">Xenobiotic degradation; atrazine degradation; biuret from cyanurate: step 1/1.</text>
</comment>
<dbReference type="GO" id="GO:0019381">
    <property type="term" value="P:atrazine catabolic process"/>
    <property type="evidence" value="ECO:0007669"/>
    <property type="project" value="UniProtKB-UniRule"/>
</dbReference>
<comment type="similarity">
    <text evidence="1 3">Belongs to the cyclic amide hydrolase (CyAH) family.</text>
</comment>
<feature type="region of interest" description="RU C" evidence="3">
    <location>
        <begin position="252"/>
        <end position="360"/>
    </location>
</feature>
<feature type="site" description="Important for substrate specificity" evidence="3">
    <location>
        <position position="314"/>
    </location>
</feature>
<dbReference type="InterPro" id="IPR043006">
    <property type="entry name" value="AtzD/Barbiturase_RUB"/>
</dbReference>
<keyword evidence="3" id="KW-0460">Magnesium</keyword>
<feature type="binding site" evidence="3">
    <location>
        <position position="51"/>
    </location>
    <ligand>
        <name>substrate</name>
    </ligand>
</feature>
<dbReference type="HAMAP" id="MF_01989">
    <property type="entry name" value="Cyc_amidohydrol"/>
    <property type="match status" value="1"/>
</dbReference>
<dbReference type="NCBIfam" id="TIGR02714">
    <property type="entry name" value="amido_AtzD_TrzD"/>
    <property type="match status" value="1"/>
</dbReference>
<dbReference type="InterPro" id="IPR043007">
    <property type="entry name" value="AtzD/Barbiturase_RUC"/>
</dbReference>
<dbReference type="Gene3D" id="3.30.1330.180">
    <property type="entry name" value="Cyanuric acid hydrolase/Barbiturase, RU B"/>
    <property type="match status" value="1"/>
</dbReference>
<feature type="region of interest" description="RU A" evidence="3">
    <location>
        <begin position="1"/>
        <end position="101"/>
    </location>
</feature>
<feature type="binding site" evidence="3">
    <location>
        <position position="348"/>
    </location>
    <ligand>
        <name>Mg(2+)</name>
        <dbReference type="ChEBI" id="CHEBI:18420"/>
        <note>structural</note>
    </ligand>
</feature>
<feature type="binding site" evidence="3">
    <location>
        <position position="191"/>
    </location>
    <ligand>
        <name>substrate</name>
    </ligand>
</feature>
<protein>
    <recommendedName>
        <fullName evidence="3">Cyanuric acid amidohydrolase</fullName>
        <shortName evidence="3">CAH</shortName>
        <ecNumber evidence="3">3.5.2.15</ecNumber>
    </recommendedName>
</protein>
<dbReference type="Proteomes" id="UP001107961">
    <property type="component" value="Unassembled WGS sequence"/>
</dbReference>
<dbReference type="EC" id="3.5.2.15" evidence="3"/>
<keyword evidence="2 3" id="KW-0378">Hydrolase</keyword>
<feature type="active site" description="Nucleophile" evidence="3">
    <location>
        <position position="229"/>
    </location>
</feature>
<feature type="binding site" evidence="3">
    <location>
        <begin position="337"/>
        <end position="338"/>
    </location>
    <ligand>
        <name>substrate</name>
    </ligand>
</feature>
<comment type="caution">
    <text evidence="3">Lacks conserved residue(s) required for the propagation of feature annotation.</text>
</comment>
<keyword evidence="5" id="KW-1185">Reference proteome</keyword>
<dbReference type="RefSeq" id="WP_055099811.1">
    <property type="nucleotide sequence ID" value="NZ_CBDDTQ010000003.1"/>
</dbReference>
<comment type="subunit">
    <text evidence="3">Homotetramer.</text>
</comment>
<dbReference type="GO" id="GO:0018753">
    <property type="term" value="F:cyanuric acid amidohydrolase activity"/>
    <property type="evidence" value="ECO:0007669"/>
    <property type="project" value="UniProtKB-UniRule"/>
</dbReference>
<dbReference type="Gene3D" id="3.30.1330.160">
    <property type="entry name" value="Cyanuric acid hydrolase/Barbituras, RU C"/>
    <property type="match status" value="1"/>
</dbReference>
<evidence type="ECO:0000313" key="5">
    <source>
        <dbReference type="Proteomes" id="UP001107961"/>
    </source>
</evidence>
<proteinExistence type="inferred from homology"/>
<feature type="binding site" evidence="3">
    <location>
        <begin position="229"/>
        <end position="230"/>
    </location>
    <ligand>
        <name>substrate</name>
    </ligand>
</feature>
<organism evidence="4 5">
    <name type="scientific">Alloalcanivorax xenomutans</name>
    <dbReference type="NCBI Taxonomy" id="1094342"/>
    <lineage>
        <taxon>Bacteria</taxon>
        <taxon>Pseudomonadati</taxon>
        <taxon>Pseudomonadota</taxon>
        <taxon>Gammaproteobacteria</taxon>
        <taxon>Oceanospirillales</taxon>
        <taxon>Alcanivoracaceae</taxon>
        <taxon>Alloalcanivorax</taxon>
    </lineage>
</organism>
<feature type="binding site" evidence="3">
    <location>
        <position position="345"/>
    </location>
    <ligand>
        <name>Mg(2+)</name>
        <dbReference type="ChEBI" id="CHEBI:18420"/>
        <note>structural</note>
    </ligand>
</feature>
<feature type="binding site" evidence="3">
    <location>
        <position position="291"/>
    </location>
    <ligand>
        <name>Mg(2+)</name>
        <dbReference type="ChEBI" id="CHEBI:18420"/>
        <note>structural</note>
    </ligand>
</feature>
<sequence length="360" mass="37595">MKTRVHRFATAAPDDVSPLRRALDEGGINAEKVIAILGKTEGNGCVNDFTRALSTLALTRLFSEVLGLSDEAVAERIALVMSGGTEGGLSPHILVFEVMDEPALSTSPGLAAGVAFTPSFLPEQIGRRAQIDATAQAVREAMARAGIERDEDVHFVQIKCPLLTSARCDEAARRGAAVATTDTYESMAYSRGASALGVALALGEIEPAQLRDAAVCHEFGLYSGRASTSAGIELMRNEILVLGNAPGWDAEFRIGHDVMADALDADAVTRALARVPGDGAGELVALLAKAEPSRNGLIRGHRHIMWDDSDINATRHARALVGGVLAGRTGHTALFVSGGAEHQGPDGGGPLAVITHALIS</sequence>
<feature type="binding site" evidence="3">
    <location>
        <position position="344"/>
    </location>
    <ligand>
        <name>Mg(2+)</name>
        <dbReference type="ChEBI" id="CHEBI:18420"/>
        <note>structural</note>
    </ligand>
</feature>
<feature type="region of interest" description="RU B" evidence="3">
    <location>
        <begin position="109"/>
        <end position="246"/>
    </location>
</feature>
<dbReference type="GO" id="GO:0046872">
    <property type="term" value="F:metal ion binding"/>
    <property type="evidence" value="ECO:0007669"/>
    <property type="project" value="UniProtKB-UniRule"/>
</dbReference>
<dbReference type="Gene3D" id="3.30.1330.170">
    <property type="entry name" value="Cyanuric acid hydrolase/Barbiturase, RU A"/>
    <property type="match status" value="1"/>
</dbReference>
<comment type="catalytic activity">
    <reaction evidence="3">
        <text>cyanurate + H2O = 1-carboxybiuret + H(+)</text>
        <dbReference type="Rhea" id="RHEA:70363"/>
        <dbReference type="ChEBI" id="CHEBI:15377"/>
        <dbReference type="ChEBI" id="CHEBI:15378"/>
        <dbReference type="ChEBI" id="CHEBI:38028"/>
        <dbReference type="ChEBI" id="CHEBI:142864"/>
        <dbReference type="EC" id="3.5.2.15"/>
    </reaction>
</comment>
<feature type="binding site" evidence="3">
    <location>
        <position position="340"/>
    </location>
    <ligand>
        <name>Mg(2+)</name>
        <dbReference type="ChEBI" id="CHEBI:18420"/>
        <note>structural</note>
    </ligand>
</feature>